<reference evidence="3" key="1">
    <citation type="submission" date="2020-06" db="EMBL/GenBank/DDBJ databases">
        <authorList>
            <consortium name="Plant Systems Biology data submission"/>
        </authorList>
    </citation>
    <scope>NUCLEOTIDE SEQUENCE</scope>
    <source>
        <strain evidence="3">D6</strain>
    </source>
</reference>
<feature type="domain" description="Arrestin-like N-terminal" evidence="2">
    <location>
        <begin position="7"/>
        <end position="142"/>
    </location>
</feature>
<evidence type="ECO:0000313" key="3">
    <source>
        <dbReference type="EMBL" id="CAB9512355.1"/>
    </source>
</evidence>
<dbReference type="InterPro" id="IPR011021">
    <property type="entry name" value="Arrestin-like_N"/>
</dbReference>
<dbReference type="GO" id="GO:0005737">
    <property type="term" value="C:cytoplasm"/>
    <property type="evidence" value="ECO:0007669"/>
    <property type="project" value="TreeGrafter"/>
</dbReference>
<dbReference type="Pfam" id="PF00339">
    <property type="entry name" value="Arrestin_N"/>
    <property type="match status" value="1"/>
</dbReference>
<evidence type="ECO:0000313" key="4">
    <source>
        <dbReference type="Proteomes" id="UP001153069"/>
    </source>
</evidence>
<sequence length="472" mass="51839">MGNAPIQIGLKSDKQTYHHGETMTGTVYVNVSTVTPAIQSYQGVRLAFGGSENTEVRIQESDGSGGDRCKSIRTERESTSLFHVEVPLTSFASPLRVAKYEFPFEWKLIPDNMPLPTSFRHCNDGKGFCEVKYTLSAFLVPQEQQQMGFFGPHSATRNPNTCASQTIQYVGAPTREIPEPLHLAEERTLMNGFCCCWKQGHVSLGWEADSIVLTPEAPCQLQIWGSNNSALPVHGLRVRLIQSIQWQAGQEFHGRHSRNENIPLVDFKVDVSHLPQWDPVTSHKGQRGSSYSGVHNNQHGVQPVSTSFQVPPYVMDSYQGLNCKVEHKLVVSAVTRFMATTPTVSYNVHMQRSGITSSSSPATMPVATAWMEESEYQDVALPVDWSPDEAFPVIHLTEIKALEDETGDNASKVTMATAEAVMVEPVGAAATSTTRFGRNDNPLSGEDPLAFARPAVSASQGTSKSLSFKSHQ</sequence>
<organism evidence="3 4">
    <name type="scientific">Seminavis robusta</name>
    <dbReference type="NCBI Taxonomy" id="568900"/>
    <lineage>
        <taxon>Eukaryota</taxon>
        <taxon>Sar</taxon>
        <taxon>Stramenopiles</taxon>
        <taxon>Ochrophyta</taxon>
        <taxon>Bacillariophyta</taxon>
        <taxon>Bacillariophyceae</taxon>
        <taxon>Bacillariophycidae</taxon>
        <taxon>Naviculales</taxon>
        <taxon>Naviculaceae</taxon>
        <taxon>Seminavis</taxon>
    </lineage>
</organism>
<evidence type="ECO:0000256" key="1">
    <source>
        <dbReference type="SAM" id="MobiDB-lite"/>
    </source>
</evidence>
<dbReference type="PANTHER" id="PTHR11188">
    <property type="entry name" value="ARRESTIN DOMAIN CONTAINING PROTEIN"/>
    <property type="match status" value="1"/>
</dbReference>
<dbReference type="GO" id="GO:0015031">
    <property type="term" value="P:protein transport"/>
    <property type="evidence" value="ECO:0007669"/>
    <property type="project" value="TreeGrafter"/>
</dbReference>
<gene>
    <name evidence="3" type="ORF">SEMRO_532_G161400.1</name>
</gene>
<name>A0A9N8E1T5_9STRA</name>
<dbReference type="InterPro" id="IPR014752">
    <property type="entry name" value="Arrestin-like_C"/>
</dbReference>
<dbReference type="EMBL" id="CAICTM010000531">
    <property type="protein sequence ID" value="CAB9512355.1"/>
    <property type="molecule type" value="Genomic_DNA"/>
</dbReference>
<accession>A0A9N8E1T5</accession>
<protein>
    <submittedName>
        <fullName evidence="3">Arrestin (Or S-antigen), N-terminal domain</fullName>
    </submittedName>
</protein>
<comment type="caution">
    <text evidence="3">The sequence shown here is derived from an EMBL/GenBank/DDBJ whole genome shotgun (WGS) entry which is preliminary data.</text>
</comment>
<keyword evidence="4" id="KW-1185">Reference proteome</keyword>
<proteinExistence type="predicted"/>
<dbReference type="Gene3D" id="2.60.40.640">
    <property type="match status" value="2"/>
</dbReference>
<dbReference type="InterPro" id="IPR050357">
    <property type="entry name" value="Arrestin_domain-protein"/>
</dbReference>
<dbReference type="Proteomes" id="UP001153069">
    <property type="component" value="Unassembled WGS sequence"/>
</dbReference>
<evidence type="ECO:0000259" key="2">
    <source>
        <dbReference type="Pfam" id="PF00339"/>
    </source>
</evidence>
<dbReference type="AlphaFoldDB" id="A0A9N8E1T5"/>
<feature type="compositionally biased region" description="Polar residues" evidence="1">
    <location>
        <begin position="457"/>
        <end position="472"/>
    </location>
</feature>
<dbReference type="PANTHER" id="PTHR11188:SF17">
    <property type="entry name" value="FI21816P1"/>
    <property type="match status" value="1"/>
</dbReference>
<feature type="region of interest" description="Disordered" evidence="1">
    <location>
        <begin position="431"/>
        <end position="472"/>
    </location>
</feature>